<keyword evidence="5" id="KW-0479">Metal-binding</keyword>
<dbReference type="InterPro" id="IPR006121">
    <property type="entry name" value="HMA_dom"/>
</dbReference>
<protein>
    <recommendedName>
        <fullName evidence="4">Mercuric transport protein periplasmic component</fullName>
    </recommendedName>
    <alternativeName>
        <fullName evidence="9">Mercury scavenger protein</fullName>
    </alternativeName>
    <alternativeName>
        <fullName evidence="8">Periplasmic mercury ion-binding protein</fullName>
    </alternativeName>
</protein>
<comment type="subunit">
    <text evidence="3">Monomer.</text>
</comment>
<dbReference type="GO" id="GO:0042597">
    <property type="term" value="C:periplasmic space"/>
    <property type="evidence" value="ECO:0007669"/>
    <property type="project" value="UniProtKB-SubCell"/>
</dbReference>
<dbReference type="SUPFAM" id="SSF55008">
    <property type="entry name" value="HMA, heavy metal-associated domain"/>
    <property type="match status" value="1"/>
</dbReference>
<keyword evidence="7" id="KW-0574">Periplasm</keyword>
<dbReference type="Gene3D" id="3.30.70.100">
    <property type="match status" value="1"/>
</dbReference>
<evidence type="ECO:0000256" key="9">
    <source>
        <dbReference type="ARBA" id="ARBA00033174"/>
    </source>
</evidence>
<accession>E6PXT8</accession>
<reference evidence="12" key="1">
    <citation type="submission" date="2009-10" db="EMBL/GenBank/DDBJ databases">
        <title>Diversity of trophic interactions inside an arsenic-rich microbial ecosystem.</title>
        <authorList>
            <person name="Bertin P.N."/>
            <person name="Heinrich-Salmeron A."/>
            <person name="Pelletier E."/>
            <person name="Goulhen-Chollet F."/>
            <person name="Arsene-Ploetze F."/>
            <person name="Gallien S."/>
            <person name="Calteau A."/>
            <person name="Vallenet D."/>
            <person name="Casiot C."/>
            <person name="Chane-Woon-Ming B."/>
            <person name="Giloteaux L."/>
            <person name="Barakat M."/>
            <person name="Bonnefoy V."/>
            <person name="Bruneel O."/>
            <person name="Chandler M."/>
            <person name="Cleiss J."/>
            <person name="Duran R."/>
            <person name="Elbaz-Poulichet F."/>
            <person name="Fonknechten N."/>
            <person name="Lauga B."/>
            <person name="Mornico D."/>
            <person name="Ortet P."/>
            <person name="Schaeffer C."/>
            <person name="Siguier P."/>
            <person name="Alexander Thil Smith A."/>
            <person name="Van Dorsselaer A."/>
            <person name="Weissenbach J."/>
            <person name="Medigue C."/>
            <person name="Le Paslier D."/>
        </authorList>
    </citation>
    <scope>NUCLEOTIDE SEQUENCE</scope>
</reference>
<evidence type="ECO:0000256" key="4">
    <source>
        <dbReference type="ARBA" id="ARBA00013601"/>
    </source>
</evidence>
<comment type="similarity">
    <text evidence="2">Belongs to the MerP family.</text>
</comment>
<proteinExistence type="inferred from homology"/>
<dbReference type="GO" id="GO:0015097">
    <property type="term" value="F:mercury ion transmembrane transporter activity"/>
    <property type="evidence" value="ECO:0007669"/>
    <property type="project" value="InterPro"/>
</dbReference>
<comment type="subcellular location">
    <subcellularLocation>
        <location evidence="1">Periplasm</location>
    </subcellularLocation>
</comment>
<evidence type="ECO:0000256" key="6">
    <source>
        <dbReference type="ARBA" id="ARBA00022729"/>
    </source>
</evidence>
<dbReference type="PRINTS" id="PR00946">
    <property type="entry name" value="HGSCAVENGER"/>
</dbReference>
<sequence>MKKIAALVLALAATFSVPAWAATQTVTLAVPGMTCAACPVTVKKALSKVNGVQKIVVSFEKKEAVVTYDDAKTNVQALTKATENAGYPSTVKH</sequence>
<evidence type="ECO:0000256" key="2">
    <source>
        <dbReference type="ARBA" id="ARBA00005938"/>
    </source>
</evidence>
<evidence type="ECO:0000256" key="5">
    <source>
        <dbReference type="ARBA" id="ARBA00022723"/>
    </source>
</evidence>
<comment type="function">
    <text evidence="10">Involved in mercury resistance. Acts as a mercury scavenger that specifically binds to a mercuric ion in the periplasm and probably passes it to the cytoplasmic mercuric reductase MerA via the mercuric transport protein MerT.</text>
</comment>
<evidence type="ECO:0000256" key="8">
    <source>
        <dbReference type="ARBA" id="ARBA00030957"/>
    </source>
</evidence>
<dbReference type="InterPro" id="IPR036163">
    <property type="entry name" value="HMA_dom_sf"/>
</dbReference>
<dbReference type="PANTHER" id="PTHR46594:SF4">
    <property type="entry name" value="P-TYPE CATION-TRANSPORTING ATPASE"/>
    <property type="match status" value="1"/>
</dbReference>
<dbReference type="PROSITE" id="PS01047">
    <property type="entry name" value="HMA_1"/>
    <property type="match status" value="1"/>
</dbReference>
<dbReference type="PANTHER" id="PTHR46594">
    <property type="entry name" value="P-TYPE CATION-TRANSPORTING ATPASE"/>
    <property type="match status" value="1"/>
</dbReference>
<dbReference type="EMBL" id="CABN01000047">
    <property type="protein sequence ID" value="CBH99747.1"/>
    <property type="molecule type" value="Genomic_DNA"/>
</dbReference>
<organism evidence="12">
    <name type="scientific">mine drainage metagenome</name>
    <dbReference type="NCBI Taxonomy" id="410659"/>
    <lineage>
        <taxon>unclassified sequences</taxon>
        <taxon>metagenomes</taxon>
        <taxon>ecological metagenomes</taxon>
    </lineage>
</organism>
<evidence type="ECO:0000256" key="7">
    <source>
        <dbReference type="ARBA" id="ARBA00022764"/>
    </source>
</evidence>
<name>E6PXT8_9ZZZZ</name>
<dbReference type="InterPro" id="IPR011795">
    <property type="entry name" value="MerP"/>
</dbReference>
<dbReference type="InterPro" id="IPR001802">
    <property type="entry name" value="MerP/CopZ"/>
</dbReference>
<dbReference type="InterPro" id="IPR017969">
    <property type="entry name" value="Heavy-metal-associated_CS"/>
</dbReference>
<comment type="caution">
    <text evidence="12">The sequence shown here is derived from an EMBL/GenBank/DDBJ whole genome shotgun (WGS) entry which is preliminary data.</text>
</comment>
<evidence type="ECO:0000256" key="3">
    <source>
        <dbReference type="ARBA" id="ARBA00011245"/>
    </source>
</evidence>
<evidence type="ECO:0000256" key="1">
    <source>
        <dbReference type="ARBA" id="ARBA00004418"/>
    </source>
</evidence>
<gene>
    <name evidence="12" type="primary">merP</name>
    <name evidence="12" type="ORF">CARN3_0694</name>
</gene>
<dbReference type="CDD" id="cd00371">
    <property type="entry name" value="HMA"/>
    <property type="match status" value="1"/>
</dbReference>
<dbReference type="NCBIfam" id="TIGR02052">
    <property type="entry name" value="MerP"/>
    <property type="match status" value="1"/>
</dbReference>
<dbReference type="GO" id="GO:0045340">
    <property type="term" value="F:mercury ion binding"/>
    <property type="evidence" value="ECO:0007669"/>
    <property type="project" value="InterPro"/>
</dbReference>
<evidence type="ECO:0000256" key="10">
    <source>
        <dbReference type="ARBA" id="ARBA00045344"/>
    </source>
</evidence>
<evidence type="ECO:0000259" key="11">
    <source>
        <dbReference type="PROSITE" id="PS50846"/>
    </source>
</evidence>
<dbReference type="PROSITE" id="PS50846">
    <property type="entry name" value="HMA_2"/>
    <property type="match status" value="1"/>
</dbReference>
<dbReference type="FunFam" id="3.30.70.100:FF:000005">
    <property type="entry name" value="Copper-exporting P-type ATPase A"/>
    <property type="match status" value="1"/>
</dbReference>
<dbReference type="Pfam" id="PF00403">
    <property type="entry name" value="HMA"/>
    <property type="match status" value="1"/>
</dbReference>
<keyword evidence="6" id="KW-0732">Signal</keyword>
<evidence type="ECO:0000313" key="12">
    <source>
        <dbReference type="EMBL" id="CBH99747.1"/>
    </source>
</evidence>
<dbReference type="AlphaFoldDB" id="E6PXT8"/>
<feature type="domain" description="HMA" evidence="11">
    <location>
        <begin position="24"/>
        <end position="90"/>
    </location>
</feature>